<dbReference type="AlphaFoldDB" id="A0A1G7LLQ9"/>
<sequence>MASRQGGSGDAEPLGPGSTERRTASTTAAATRQPDARPRSPPESPARRRERAGRSGRTGRSGEYRSVDSPHGGEAAARTPEDPPVRDPSLYALTDHFRERLEQPGRYVSTRTVSDAIREGQLRWNSTDGWRFALVEGGVRFVVVVSDTETNSPVVVTGWTEVANREAALEASRWDGVDVDTIAVRAALSESASTPIPDRIRPRTVTRPFEVGEHRLETEPGEPFVRCTDCGCRFRSKEGITSRRCRQRSPGR</sequence>
<proteinExistence type="predicted"/>
<evidence type="ECO:0000256" key="1">
    <source>
        <dbReference type="SAM" id="MobiDB-lite"/>
    </source>
</evidence>
<dbReference type="OrthoDB" id="311294at2157"/>
<feature type="region of interest" description="Disordered" evidence="1">
    <location>
        <begin position="1"/>
        <end position="89"/>
    </location>
</feature>
<evidence type="ECO:0000313" key="3">
    <source>
        <dbReference type="Proteomes" id="UP000324020"/>
    </source>
</evidence>
<reference evidence="2 3" key="1">
    <citation type="submission" date="2016-10" db="EMBL/GenBank/DDBJ databases">
        <authorList>
            <person name="Varghese N."/>
            <person name="Submissions S."/>
        </authorList>
    </citation>
    <scope>NUCLEOTIDE SEQUENCE [LARGE SCALE GENOMIC DNA]</scope>
    <source>
        <strain evidence="2 3">CGMCC 1.3527</strain>
    </source>
</reference>
<accession>A0A1G7LLQ9</accession>
<dbReference type="RefSeq" id="WP_149798398.1">
    <property type="nucleotide sequence ID" value="NZ_FNBO01000005.1"/>
</dbReference>
<dbReference type="Proteomes" id="UP000324020">
    <property type="component" value="Unassembled WGS sequence"/>
</dbReference>
<dbReference type="EMBL" id="FNBO01000005">
    <property type="protein sequence ID" value="SDF50458.1"/>
    <property type="molecule type" value="Genomic_DNA"/>
</dbReference>
<gene>
    <name evidence="2" type="ORF">SAMN04488067_10533</name>
</gene>
<keyword evidence="3" id="KW-1185">Reference proteome</keyword>
<protein>
    <submittedName>
        <fullName evidence="2">Uncharacterized protein</fullName>
    </submittedName>
</protein>
<evidence type="ECO:0000313" key="2">
    <source>
        <dbReference type="EMBL" id="SDF50458.1"/>
    </source>
</evidence>
<name>A0A1G7LLQ9_9EURY</name>
<organism evidence="2 3">
    <name type="scientific">Halorubrum xinjiangense</name>
    <dbReference type="NCBI Taxonomy" id="261291"/>
    <lineage>
        <taxon>Archaea</taxon>
        <taxon>Methanobacteriati</taxon>
        <taxon>Methanobacteriota</taxon>
        <taxon>Stenosarchaea group</taxon>
        <taxon>Halobacteria</taxon>
        <taxon>Halobacteriales</taxon>
        <taxon>Haloferacaceae</taxon>
        <taxon>Halorubrum</taxon>
    </lineage>
</organism>